<keyword evidence="2" id="KW-1185">Reference proteome</keyword>
<name>A0A917LCS3_9NOCA</name>
<dbReference type="EMBL" id="BMCU01000003">
    <property type="protein sequence ID" value="GGG13995.1"/>
    <property type="molecule type" value="Genomic_DNA"/>
</dbReference>
<protein>
    <submittedName>
        <fullName evidence="1">Uncharacterized protein</fullName>
    </submittedName>
</protein>
<organism evidence="1 2">
    <name type="scientific">Rhodococcoides trifolii</name>
    <dbReference type="NCBI Taxonomy" id="908250"/>
    <lineage>
        <taxon>Bacteria</taxon>
        <taxon>Bacillati</taxon>
        <taxon>Actinomycetota</taxon>
        <taxon>Actinomycetes</taxon>
        <taxon>Mycobacteriales</taxon>
        <taxon>Nocardiaceae</taxon>
        <taxon>Rhodococcoides</taxon>
    </lineage>
</organism>
<accession>A0A917LCS3</accession>
<sequence length="102" mass="9923">MQSAAVGLEQEGALAAAADHRRGADSLSGIAETIGRVFDESAVGDHYADLGAALTTGIESASAAIGRWSASSAAVADAVRTSVLASSAVDDSSATPFGEAGA</sequence>
<evidence type="ECO:0000313" key="1">
    <source>
        <dbReference type="EMBL" id="GGG13995.1"/>
    </source>
</evidence>
<gene>
    <name evidence="1" type="ORF">GCM10007304_30070</name>
</gene>
<proteinExistence type="predicted"/>
<reference evidence="1" key="1">
    <citation type="journal article" date="2014" name="Int. J. Syst. Evol. Microbiol.">
        <title>Complete genome sequence of Corynebacterium casei LMG S-19264T (=DSM 44701T), isolated from a smear-ripened cheese.</title>
        <authorList>
            <consortium name="US DOE Joint Genome Institute (JGI-PGF)"/>
            <person name="Walter F."/>
            <person name="Albersmeier A."/>
            <person name="Kalinowski J."/>
            <person name="Ruckert C."/>
        </authorList>
    </citation>
    <scope>NUCLEOTIDE SEQUENCE</scope>
    <source>
        <strain evidence="1">CCM 7905</strain>
    </source>
</reference>
<comment type="caution">
    <text evidence="1">The sequence shown here is derived from an EMBL/GenBank/DDBJ whole genome shotgun (WGS) entry which is preliminary data.</text>
</comment>
<evidence type="ECO:0000313" key="2">
    <source>
        <dbReference type="Proteomes" id="UP000654257"/>
    </source>
</evidence>
<reference evidence="1" key="2">
    <citation type="submission" date="2020-09" db="EMBL/GenBank/DDBJ databases">
        <authorList>
            <person name="Sun Q."/>
            <person name="Sedlacek I."/>
        </authorList>
    </citation>
    <scope>NUCLEOTIDE SEQUENCE</scope>
    <source>
        <strain evidence="1">CCM 7905</strain>
    </source>
</reference>
<dbReference type="Proteomes" id="UP000654257">
    <property type="component" value="Unassembled WGS sequence"/>
</dbReference>
<dbReference type="AlphaFoldDB" id="A0A917LCS3"/>